<reference evidence="1 2" key="1">
    <citation type="submission" date="2020-08" db="EMBL/GenBank/DDBJ databases">
        <title>Genomic Encyclopedia of Type Strains, Phase IV (KMG-IV): sequencing the most valuable type-strain genomes for metagenomic binning, comparative biology and taxonomic classification.</title>
        <authorList>
            <person name="Goeker M."/>
        </authorList>
    </citation>
    <scope>NUCLEOTIDE SEQUENCE [LARGE SCALE GENOMIC DNA]</scope>
    <source>
        <strain evidence="1 2">YIM 65646</strain>
    </source>
</reference>
<keyword evidence="2" id="KW-1185">Reference proteome</keyword>
<dbReference type="Proteomes" id="UP000548476">
    <property type="component" value="Unassembled WGS sequence"/>
</dbReference>
<gene>
    <name evidence="1" type="ORF">HNR73_007411</name>
</gene>
<comment type="caution">
    <text evidence="1">The sequence shown here is derived from an EMBL/GenBank/DDBJ whole genome shotgun (WGS) entry which is preliminary data.</text>
</comment>
<evidence type="ECO:0000313" key="2">
    <source>
        <dbReference type="Proteomes" id="UP000548476"/>
    </source>
</evidence>
<dbReference type="AlphaFoldDB" id="A0A841FUR7"/>
<dbReference type="RefSeq" id="WP_184792604.1">
    <property type="nucleotide sequence ID" value="NZ_BONT01000089.1"/>
</dbReference>
<accession>A0A841FUR7</accession>
<name>A0A841FUR7_9ACTN</name>
<evidence type="ECO:0000313" key="1">
    <source>
        <dbReference type="EMBL" id="MBB6039514.1"/>
    </source>
</evidence>
<protein>
    <submittedName>
        <fullName evidence="1">Uncharacterized protein</fullName>
    </submittedName>
</protein>
<proteinExistence type="predicted"/>
<sequence length="85" mass="9431">MITYGSFPLRHRTISVQGAAGVSTVQLVRTEPWGPYELGVVKHMDTNPALHLRPLIAFTEEEERDCLAGAVEVYRSWISAASSRC</sequence>
<organism evidence="1 2">
    <name type="scientific">Phytomonospora endophytica</name>
    <dbReference type="NCBI Taxonomy" id="714109"/>
    <lineage>
        <taxon>Bacteria</taxon>
        <taxon>Bacillati</taxon>
        <taxon>Actinomycetota</taxon>
        <taxon>Actinomycetes</taxon>
        <taxon>Micromonosporales</taxon>
        <taxon>Micromonosporaceae</taxon>
        <taxon>Phytomonospora</taxon>
    </lineage>
</organism>
<dbReference type="EMBL" id="JACHGT010000023">
    <property type="protein sequence ID" value="MBB6039514.1"/>
    <property type="molecule type" value="Genomic_DNA"/>
</dbReference>